<sequence length="339" mass="40110">MDQMRNLFRKTVYRLKQLLRIKGPRFPVIWGPPKVISLPSANFKKKLNAEELSNLNAIIAEVKLFSRCYRWFPDKVDDSFWKRLLECQNLKQRLHQLRFWHVKEKLRKKEFLKDEKRKRDAVERRQLGEGAIHRMIKREWKLRYWRSLNLEKLPALAVDCQFLKLHSPRARSLAFIQLREMIAENKSRHRPWPLYFCNENLNDPILLEHRQKQLHLLDSDGLIPVELVPDDFRQFLSNFNAIYLSPHAEEELLEVLSFEPSHQTYVFPVSGTELFVLGGIVDRVKEVNIHPHASLIAAKELGIMVKKLPLDRYMKQVYFNIDSLKNQPSADNGSQGPSR</sequence>
<feature type="domain" description="SAM-dependent MTase TRM10-type" evidence="4">
    <location>
        <begin position="140"/>
        <end position="339"/>
    </location>
</feature>
<organism evidence="7">
    <name type="scientific">Enterobius vermicularis</name>
    <name type="common">Human pinworm</name>
    <dbReference type="NCBI Taxonomy" id="51028"/>
    <lineage>
        <taxon>Eukaryota</taxon>
        <taxon>Metazoa</taxon>
        <taxon>Ecdysozoa</taxon>
        <taxon>Nematoda</taxon>
        <taxon>Chromadorea</taxon>
        <taxon>Rhabditida</taxon>
        <taxon>Spirurina</taxon>
        <taxon>Oxyuridomorpha</taxon>
        <taxon>Oxyuroidea</taxon>
        <taxon>Oxyuridae</taxon>
        <taxon>Enterobius</taxon>
    </lineage>
</organism>
<dbReference type="InterPro" id="IPR007356">
    <property type="entry name" value="tRNA_m1G_MeTrfase_euk"/>
</dbReference>
<dbReference type="GO" id="GO:0032259">
    <property type="term" value="P:methylation"/>
    <property type="evidence" value="ECO:0007669"/>
    <property type="project" value="UniProtKB-KW"/>
</dbReference>
<dbReference type="InterPro" id="IPR038459">
    <property type="entry name" value="MT_TRM10-typ_sf"/>
</dbReference>
<accession>A0A0N4UYX1</accession>
<reference evidence="7" key="1">
    <citation type="submission" date="2017-02" db="UniProtKB">
        <authorList>
            <consortium name="WormBaseParasite"/>
        </authorList>
    </citation>
    <scope>IDENTIFICATION</scope>
</reference>
<evidence type="ECO:0000313" key="6">
    <source>
        <dbReference type="Proteomes" id="UP000274131"/>
    </source>
</evidence>
<name>A0A0N4UYX1_ENTVE</name>
<keyword evidence="3" id="KW-0949">S-adenosyl-L-methionine</keyword>
<evidence type="ECO:0000256" key="3">
    <source>
        <dbReference type="ARBA" id="ARBA00022691"/>
    </source>
</evidence>
<dbReference type="GO" id="GO:0005654">
    <property type="term" value="C:nucleoplasm"/>
    <property type="evidence" value="ECO:0007669"/>
    <property type="project" value="TreeGrafter"/>
</dbReference>
<reference evidence="5 6" key="2">
    <citation type="submission" date="2018-10" db="EMBL/GenBank/DDBJ databases">
        <authorList>
            <consortium name="Pathogen Informatics"/>
        </authorList>
    </citation>
    <scope>NUCLEOTIDE SEQUENCE [LARGE SCALE GENOMIC DNA]</scope>
</reference>
<proteinExistence type="predicted"/>
<gene>
    <name evidence="5" type="ORF">EVEC_LOCUS2502</name>
</gene>
<dbReference type="EMBL" id="UXUI01007392">
    <property type="protein sequence ID" value="VDD87359.1"/>
    <property type="molecule type" value="Genomic_DNA"/>
</dbReference>
<dbReference type="AlphaFoldDB" id="A0A0N4UYX1"/>
<dbReference type="PROSITE" id="PS51675">
    <property type="entry name" value="SAM_MT_TRM10"/>
    <property type="match status" value="1"/>
</dbReference>
<keyword evidence="1" id="KW-0489">Methyltransferase</keyword>
<evidence type="ECO:0000313" key="5">
    <source>
        <dbReference type="EMBL" id="VDD87359.1"/>
    </source>
</evidence>
<keyword evidence="2" id="KW-0808">Transferase</keyword>
<dbReference type="InterPro" id="IPR028564">
    <property type="entry name" value="MT_TRM10-typ"/>
</dbReference>
<protein>
    <submittedName>
        <fullName evidence="7">SAM-dependent MTase TRM10-type domain-containing protein</fullName>
    </submittedName>
</protein>
<dbReference type="Proteomes" id="UP000274131">
    <property type="component" value="Unassembled WGS sequence"/>
</dbReference>
<dbReference type="GO" id="GO:0000049">
    <property type="term" value="F:tRNA binding"/>
    <property type="evidence" value="ECO:0007669"/>
    <property type="project" value="TreeGrafter"/>
</dbReference>
<dbReference type="GO" id="GO:0008168">
    <property type="term" value="F:methyltransferase activity"/>
    <property type="evidence" value="ECO:0007669"/>
    <property type="project" value="UniProtKB-KW"/>
</dbReference>
<dbReference type="PANTHER" id="PTHR13563:SF5">
    <property type="entry name" value="TRNA METHYLTRANSFERASE 10 HOMOLOG C"/>
    <property type="match status" value="1"/>
</dbReference>
<keyword evidence="6" id="KW-1185">Reference proteome</keyword>
<evidence type="ECO:0000259" key="4">
    <source>
        <dbReference type="PROSITE" id="PS51675"/>
    </source>
</evidence>
<dbReference type="GO" id="GO:0070131">
    <property type="term" value="P:positive regulation of mitochondrial translation"/>
    <property type="evidence" value="ECO:0007669"/>
    <property type="project" value="TreeGrafter"/>
</dbReference>
<dbReference type="GO" id="GO:0005739">
    <property type="term" value="C:mitochondrion"/>
    <property type="evidence" value="ECO:0007669"/>
    <property type="project" value="TreeGrafter"/>
</dbReference>
<evidence type="ECO:0000256" key="2">
    <source>
        <dbReference type="ARBA" id="ARBA00022679"/>
    </source>
</evidence>
<dbReference type="PANTHER" id="PTHR13563">
    <property type="entry name" value="TRNA (GUANINE-9-) METHYLTRANSFERASE"/>
    <property type="match status" value="1"/>
</dbReference>
<dbReference type="OrthoDB" id="17948at2759"/>
<dbReference type="GO" id="GO:0097745">
    <property type="term" value="P:mitochondrial tRNA 5'-end processing"/>
    <property type="evidence" value="ECO:0007669"/>
    <property type="project" value="TreeGrafter"/>
</dbReference>
<dbReference type="Gene3D" id="3.40.1280.30">
    <property type="match status" value="1"/>
</dbReference>
<evidence type="ECO:0000256" key="1">
    <source>
        <dbReference type="ARBA" id="ARBA00022603"/>
    </source>
</evidence>
<dbReference type="WBParaSite" id="EVEC_0000279401-mRNA-1">
    <property type="protein sequence ID" value="EVEC_0000279401-mRNA-1"/>
    <property type="gene ID" value="EVEC_0000279401"/>
</dbReference>
<evidence type="ECO:0000313" key="7">
    <source>
        <dbReference type="WBParaSite" id="EVEC_0000279401-mRNA-1"/>
    </source>
</evidence>
<dbReference type="STRING" id="51028.A0A0N4UYX1"/>